<keyword evidence="2" id="KW-1185">Reference proteome</keyword>
<protein>
    <submittedName>
        <fullName evidence="1">Uncharacterized protein</fullName>
    </submittedName>
</protein>
<evidence type="ECO:0000313" key="1">
    <source>
        <dbReference type="EMBL" id="VDP64538.1"/>
    </source>
</evidence>
<sequence>MQLNDLDFADDLLLLSHTQQQMQEKTISVVAASEEVGLNTHKEKSTILGYDTTINNRIALHGEALEDECQDSSTVCCGNMENYESYHLEDTGVY</sequence>
<dbReference type="PROSITE" id="PS50878">
    <property type="entry name" value="RT_POL"/>
    <property type="match status" value="1"/>
</dbReference>
<evidence type="ECO:0000313" key="2">
    <source>
        <dbReference type="Proteomes" id="UP000269396"/>
    </source>
</evidence>
<gene>
    <name evidence="1" type="ORF">SMTD_LOCUS13885</name>
</gene>
<dbReference type="Proteomes" id="UP000269396">
    <property type="component" value="Unassembled WGS sequence"/>
</dbReference>
<dbReference type="AlphaFoldDB" id="A0A183PHP9"/>
<dbReference type="InterPro" id="IPR000477">
    <property type="entry name" value="RT_dom"/>
</dbReference>
<accession>A0A183PHP9</accession>
<reference evidence="1 2" key="1">
    <citation type="submission" date="2018-11" db="EMBL/GenBank/DDBJ databases">
        <authorList>
            <consortium name="Pathogen Informatics"/>
        </authorList>
    </citation>
    <scope>NUCLEOTIDE SEQUENCE [LARGE SCALE GENOMIC DNA]</scope>
    <source>
        <strain>Denwood</strain>
        <strain evidence="2">Zambia</strain>
    </source>
</reference>
<organism evidence="1 2">
    <name type="scientific">Schistosoma mattheei</name>
    <dbReference type="NCBI Taxonomy" id="31246"/>
    <lineage>
        <taxon>Eukaryota</taxon>
        <taxon>Metazoa</taxon>
        <taxon>Spiralia</taxon>
        <taxon>Lophotrochozoa</taxon>
        <taxon>Platyhelminthes</taxon>
        <taxon>Trematoda</taxon>
        <taxon>Digenea</taxon>
        <taxon>Strigeidida</taxon>
        <taxon>Schistosomatoidea</taxon>
        <taxon>Schistosomatidae</taxon>
        <taxon>Schistosoma</taxon>
    </lineage>
</organism>
<dbReference type="EMBL" id="UZAL01034014">
    <property type="protein sequence ID" value="VDP64538.1"/>
    <property type="molecule type" value="Genomic_DNA"/>
</dbReference>
<name>A0A183PHP9_9TREM</name>
<proteinExistence type="predicted"/>